<keyword evidence="3" id="KW-1185">Reference proteome</keyword>
<feature type="coiled-coil region" evidence="1">
    <location>
        <begin position="34"/>
        <end position="61"/>
    </location>
</feature>
<name>A0A813G7S0_POLGL</name>
<evidence type="ECO:0000256" key="1">
    <source>
        <dbReference type="SAM" id="Coils"/>
    </source>
</evidence>
<gene>
    <name evidence="2" type="ORF">PGLA1383_LOCUS36345</name>
</gene>
<protein>
    <submittedName>
        <fullName evidence="2">Uncharacterized protein</fullName>
    </submittedName>
</protein>
<feature type="coiled-coil region" evidence="1">
    <location>
        <begin position="285"/>
        <end position="312"/>
    </location>
</feature>
<feature type="non-terminal residue" evidence="2">
    <location>
        <position position="362"/>
    </location>
</feature>
<dbReference type="AlphaFoldDB" id="A0A813G7S0"/>
<comment type="caution">
    <text evidence="2">The sequence shown here is derived from an EMBL/GenBank/DDBJ whole genome shotgun (WGS) entry which is preliminary data.</text>
</comment>
<evidence type="ECO:0000313" key="3">
    <source>
        <dbReference type="Proteomes" id="UP000654075"/>
    </source>
</evidence>
<evidence type="ECO:0000313" key="2">
    <source>
        <dbReference type="EMBL" id="CAE8618745.1"/>
    </source>
</evidence>
<keyword evidence="1" id="KW-0175">Coiled coil</keyword>
<sequence>PLPSSMRQDVQQAQEAAKAAALAEDMLVRTLSRAEAAESRNEVLLQELAAATKRLLDSEEAASAHLAAATASLRASEAACLGAAEAARVAEEGRQMAERWRAVEAANAEKAADAERAANVAARAADVSARRARDAARAQAFTAGLTRAESLERSIRAAAFAGWRWRLGEERLEAGAEKLCAAHAAVLAAEARTRAAEATNAHALRGSREDVGVMARGRVLRTVAATVAASQRAMLLAVTAAWRTAVFTRRTVASLQAALFQEEAERAAAIRSQRSECDVLLLQSEARHRIAMKHLRAEMAEAEARHNDSTLASRREFARHLESLQDISRIGDTADEEFQETQMSEFHVHPGIGDAVDEEFQD</sequence>
<dbReference type="EMBL" id="CAJNNV010026658">
    <property type="protein sequence ID" value="CAE8618745.1"/>
    <property type="molecule type" value="Genomic_DNA"/>
</dbReference>
<dbReference type="OrthoDB" id="448985at2759"/>
<accession>A0A813G7S0</accession>
<organism evidence="2 3">
    <name type="scientific">Polarella glacialis</name>
    <name type="common">Dinoflagellate</name>
    <dbReference type="NCBI Taxonomy" id="89957"/>
    <lineage>
        <taxon>Eukaryota</taxon>
        <taxon>Sar</taxon>
        <taxon>Alveolata</taxon>
        <taxon>Dinophyceae</taxon>
        <taxon>Suessiales</taxon>
        <taxon>Suessiaceae</taxon>
        <taxon>Polarella</taxon>
    </lineage>
</organism>
<proteinExistence type="predicted"/>
<reference evidence="2" key="1">
    <citation type="submission" date="2021-02" db="EMBL/GenBank/DDBJ databases">
        <authorList>
            <person name="Dougan E. K."/>
            <person name="Rhodes N."/>
            <person name="Thang M."/>
            <person name="Chan C."/>
        </authorList>
    </citation>
    <scope>NUCLEOTIDE SEQUENCE</scope>
</reference>
<dbReference type="Proteomes" id="UP000654075">
    <property type="component" value="Unassembled WGS sequence"/>
</dbReference>